<organism evidence="24 25">
    <name type="scientific">Kalanchoe fedtschenkoi</name>
    <name type="common">Lavender scallops</name>
    <name type="synonym">South American air plant</name>
    <dbReference type="NCBI Taxonomy" id="63787"/>
    <lineage>
        <taxon>Eukaryota</taxon>
        <taxon>Viridiplantae</taxon>
        <taxon>Streptophyta</taxon>
        <taxon>Embryophyta</taxon>
        <taxon>Tracheophyta</taxon>
        <taxon>Spermatophyta</taxon>
        <taxon>Magnoliopsida</taxon>
        <taxon>eudicotyledons</taxon>
        <taxon>Gunneridae</taxon>
        <taxon>Pentapetalae</taxon>
        <taxon>Saxifragales</taxon>
        <taxon>Crassulaceae</taxon>
        <taxon>Kalanchoe</taxon>
    </lineage>
</organism>
<dbReference type="InterPro" id="IPR000719">
    <property type="entry name" value="Prot_kinase_dom"/>
</dbReference>
<name>A0A7N0VBB0_KALFE</name>
<dbReference type="PROSITE" id="PS50948">
    <property type="entry name" value="PAN"/>
    <property type="match status" value="1"/>
</dbReference>
<dbReference type="Pfam" id="PF00954">
    <property type="entry name" value="S_locus_glycop"/>
    <property type="match status" value="1"/>
</dbReference>
<evidence type="ECO:0000256" key="1">
    <source>
        <dbReference type="ARBA" id="ARBA00004251"/>
    </source>
</evidence>
<keyword evidence="7 21" id="KW-0812">Transmembrane</keyword>
<evidence type="ECO:0000256" key="11">
    <source>
        <dbReference type="ARBA" id="ARBA00022777"/>
    </source>
</evidence>
<dbReference type="InterPro" id="IPR017441">
    <property type="entry name" value="Protein_kinase_ATP_BS"/>
</dbReference>
<evidence type="ECO:0000259" key="23">
    <source>
        <dbReference type="PROSITE" id="PS50948"/>
    </source>
</evidence>
<comment type="subcellular location">
    <subcellularLocation>
        <location evidence="1">Cell membrane</location>
        <topology evidence="1">Single-pass type I membrane protein</topology>
    </subcellularLocation>
</comment>
<dbReference type="PANTHER" id="PTHR47974">
    <property type="entry name" value="OS07G0415500 PROTEIN"/>
    <property type="match status" value="1"/>
</dbReference>
<dbReference type="PANTHER" id="PTHR47974:SF20">
    <property type="entry name" value="RECEPTOR-LIKE SERINE_THREONINE-PROTEIN KINASE"/>
    <property type="match status" value="1"/>
</dbReference>
<dbReference type="EC" id="2.7.11.1" evidence="2"/>
<dbReference type="SUPFAM" id="SSF56112">
    <property type="entry name" value="Protein kinase-like (PK-like)"/>
    <property type="match status" value="1"/>
</dbReference>
<dbReference type="EnsemblPlants" id="Kaladp0472s0034.1.v1.1">
    <property type="protein sequence ID" value="Kaladp0472s0034.1.v1.1"/>
    <property type="gene ID" value="Kaladp0472s0034.v1.1"/>
</dbReference>
<keyword evidence="9" id="KW-0430">Lectin</keyword>
<evidence type="ECO:0000313" key="25">
    <source>
        <dbReference type="Proteomes" id="UP000594263"/>
    </source>
</evidence>
<dbReference type="InterPro" id="IPR001245">
    <property type="entry name" value="Ser-Thr/Tyr_kinase_cat_dom"/>
</dbReference>
<keyword evidence="10 20" id="KW-0547">Nucleotide-binding</keyword>
<evidence type="ECO:0000256" key="3">
    <source>
        <dbReference type="ARBA" id="ARBA00022475"/>
    </source>
</evidence>
<feature type="transmembrane region" description="Helical" evidence="21">
    <location>
        <begin position="243"/>
        <end position="262"/>
    </location>
</feature>
<dbReference type="AlphaFoldDB" id="A0A7N0VBB0"/>
<dbReference type="GO" id="GO:0048544">
    <property type="term" value="P:recognition of pollen"/>
    <property type="evidence" value="ECO:0007669"/>
    <property type="project" value="InterPro"/>
</dbReference>
<dbReference type="GO" id="GO:0004674">
    <property type="term" value="F:protein serine/threonine kinase activity"/>
    <property type="evidence" value="ECO:0007669"/>
    <property type="project" value="UniProtKB-KW"/>
</dbReference>
<feature type="binding site" evidence="20">
    <location>
        <position position="322"/>
    </location>
    <ligand>
        <name>ATP</name>
        <dbReference type="ChEBI" id="CHEBI:30616"/>
    </ligand>
</feature>
<feature type="domain" description="Protein kinase" evidence="22">
    <location>
        <begin position="294"/>
        <end position="556"/>
    </location>
</feature>
<keyword evidence="14 21" id="KW-0472">Membrane</keyword>
<dbReference type="PROSITE" id="PS50011">
    <property type="entry name" value="PROTEIN_KINASE_DOM"/>
    <property type="match status" value="1"/>
</dbReference>
<dbReference type="Gene3D" id="3.30.200.20">
    <property type="entry name" value="Phosphorylase Kinase, domain 1"/>
    <property type="match status" value="1"/>
</dbReference>
<dbReference type="PROSITE" id="PS00107">
    <property type="entry name" value="PROTEIN_KINASE_ATP"/>
    <property type="match status" value="1"/>
</dbReference>
<comment type="catalytic activity">
    <reaction evidence="19">
        <text>L-seryl-[protein] + ATP = O-phospho-L-seryl-[protein] + ADP + H(+)</text>
        <dbReference type="Rhea" id="RHEA:17989"/>
        <dbReference type="Rhea" id="RHEA-COMP:9863"/>
        <dbReference type="Rhea" id="RHEA-COMP:11604"/>
        <dbReference type="ChEBI" id="CHEBI:15378"/>
        <dbReference type="ChEBI" id="CHEBI:29999"/>
        <dbReference type="ChEBI" id="CHEBI:30616"/>
        <dbReference type="ChEBI" id="CHEBI:83421"/>
        <dbReference type="ChEBI" id="CHEBI:456216"/>
        <dbReference type="EC" id="2.7.11.1"/>
    </reaction>
</comment>
<keyword evidence="11" id="KW-0418">Kinase</keyword>
<keyword evidence="25" id="KW-1185">Reference proteome</keyword>
<evidence type="ECO:0000256" key="13">
    <source>
        <dbReference type="ARBA" id="ARBA00022989"/>
    </source>
</evidence>
<dbReference type="GO" id="GO:0005886">
    <property type="term" value="C:plasma membrane"/>
    <property type="evidence" value="ECO:0007669"/>
    <property type="project" value="UniProtKB-SubCell"/>
</dbReference>
<proteinExistence type="predicted"/>
<keyword evidence="5" id="KW-0597">Phosphoprotein</keyword>
<evidence type="ECO:0000256" key="9">
    <source>
        <dbReference type="ARBA" id="ARBA00022734"/>
    </source>
</evidence>
<keyword evidence="15" id="KW-1015">Disulfide bond</keyword>
<evidence type="ECO:0000256" key="19">
    <source>
        <dbReference type="ARBA" id="ARBA00048679"/>
    </source>
</evidence>
<dbReference type="InterPro" id="IPR000858">
    <property type="entry name" value="S_locus_glycoprot_dom"/>
</dbReference>
<feature type="domain" description="Apple" evidence="23">
    <location>
        <begin position="168"/>
        <end position="245"/>
    </location>
</feature>
<dbReference type="Pfam" id="PF07714">
    <property type="entry name" value="PK_Tyr_Ser-Thr"/>
    <property type="match status" value="1"/>
</dbReference>
<evidence type="ECO:0000256" key="17">
    <source>
        <dbReference type="ARBA" id="ARBA00023180"/>
    </source>
</evidence>
<keyword evidence="8" id="KW-0732">Signal</keyword>
<dbReference type="FunFam" id="3.30.200.20:FF:000370">
    <property type="entry name" value="Receptor-like protein kinase 4"/>
    <property type="match status" value="1"/>
</dbReference>
<evidence type="ECO:0000256" key="14">
    <source>
        <dbReference type="ARBA" id="ARBA00023136"/>
    </source>
</evidence>
<protein>
    <recommendedName>
        <fullName evidence="2">non-specific serine/threonine protein kinase</fullName>
        <ecNumber evidence="2">2.7.11.1</ecNumber>
    </recommendedName>
</protein>
<evidence type="ECO:0000256" key="4">
    <source>
        <dbReference type="ARBA" id="ARBA00022527"/>
    </source>
</evidence>
<reference evidence="24" key="1">
    <citation type="submission" date="2021-01" db="UniProtKB">
        <authorList>
            <consortium name="EnsemblPlants"/>
        </authorList>
    </citation>
    <scope>IDENTIFICATION</scope>
</reference>
<evidence type="ECO:0000256" key="2">
    <source>
        <dbReference type="ARBA" id="ARBA00012513"/>
    </source>
</evidence>
<sequence length="603" mass="66705">MNLSSRQSLTSWRSVLDPAPGLYSLRLKPPEYGEIELVFNRTVPYWSTGNWTGDRFVGVLEMTIPYIYRFHFLDAFSADANSATLRFYLDYDGQLKQFTWSPQLGNWNMFWSQPESMCRVNGLCGQFGICNGRTMKPCCLTGFNPSNVGSWGNGDYSGGCRRSDDEDCSPNDEFAEVGFLVFEGAYSVALLGSRSFCEESCLTNCSCIEFSYLVRNNACKNIFGSLLNARNVTSGSTMDVDTVIGLSIVLAISFMILLVIGWRRHKREKNEGDHIFPVTNLRVFSYKELNAATKSFSEKLGHGGFGAVFKGELLDSSIVAVKHLERPGGGEKEFRAEVCTIGNIQHLNLVRLQGFCSENSHRLLVYDYMENGPLSSYIRRDGPNLSWDVRFRVALGTARAPENILLDSDYSAKVSDFGLAKLIGRDFSRIIATMRGTWGYVALEWISGVAITTKADVYSYGMTLLELISGRRNVERLGKGQVVLPPYAAQLIIEGNTAAVMDDRLNGSYNALEAERVGLVAIWCIQDDEESRPRMGSVVKMLEGIVAVTTPPQPKLIQALVSGESFPGVKPDSSNQTLASMDSTENFEVLVGGGSHMSLDARP</sequence>
<dbReference type="Gramene" id="Kaladp0472s0034.1.v1.1">
    <property type="protein sequence ID" value="Kaladp0472s0034.1.v1.1"/>
    <property type="gene ID" value="Kaladp0472s0034.v1.1"/>
</dbReference>
<evidence type="ECO:0000256" key="21">
    <source>
        <dbReference type="SAM" id="Phobius"/>
    </source>
</evidence>
<evidence type="ECO:0000313" key="24">
    <source>
        <dbReference type="EnsemblPlants" id="Kaladp0472s0034.1.v1.1"/>
    </source>
</evidence>
<evidence type="ECO:0000256" key="15">
    <source>
        <dbReference type="ARBA" id="ARBA00023157"/>
    </source>
</evidence>
<evidence type="ECO:0000256" key="6">
    <source>
        <dbReference type="ARBA" id="ARBA00022679"/>
    </source>
</evidence>
<evidence type="ECO:0000256" key="20">
    <source>
        <dbReference type="PROSITE-ProRule" id="PRU10141"/>
    </source>
</evidence>
<dbReference type="Gene3D" id="1.10.510.10">
    <property type="entry name" value="Transferase(Phosphotransferase) domain 1"/>
    <property type="match status" value="1"/>
</dbReference>
<accession>A0A7N0VBB0</accession>
<evidence type="ECO:0000256" key="18">
    <source>
        <dbReference type="ARBA" id="ARBA00047899"/>
    </source>
</evidence>
<keyword evidence="16" id="KW-0675">Receptor</keyword>
<keyword evidence="3" id="KW-1003">Cell membrane</keyword>
<evidence type="ECO:0000256" key="12">
    <source>
        <dbReference type="ARBA" id="ARBA00022840"/>
    </source>
</evidence>
<evidence type="ECO:0000259" key="22">
    <source>
        <dbReference type="PROSITE" id="PS50011"/>
    </source>
</evidence>
<evidence type="ECO:0000256" key="16">
    <source>
        <dbReference type="ARBA" id="ARBA00023170"/>
    </source>
</evidence>
<comment type="catalytic activity">
    <reaction evidence="18">
        <text>L-threonyl-[protein] + ATP = O-phospho-L-threonyl-[protein] + ADP + H(+)</text>
        <dbReference type="Rhea" id="RHEA:46608"/>
        <dbReference type="Rhea" id="RHEA-COMP:11060"/>
        <dbReference type="Rhea" id="RHEA-COMP:11605"/>
        <dbReference type="ChEBI" id="CHEBI:15378"/>
        <dbReference type="ChEBI" id="CHEBI:30013"/>
        <dbReference type="ChEBI" id="CHEBI:30616"/>
        <dbReference type="ChEBI" id="CHEBI:61977"/>
        <dbReference type="ChEBI" id="CHEBI:456216"/>
        <dbReference type="EC" id="2.7.11.1"/>
    </reaction>
</comment>
<evidence type="ECO:0000256" key="7">
    <source>
        <dbReference type="ARBA" id="ARBA00022692"/>
    </source>
</evidence>
<keyword evidence="13 21" id="KW-1133">Transmembrane helix</keyword>
<evidence type="ECO:0000256" key="5">
    <source>
        <dbReference type="ARBA" id="ARBA00022553"/>
    </source>
</evidence>
<keyword evidence="12 20" id="KW-0067">ATP-binding</keyword>
<dbReference type="OMA" id="RTIVWET"/>
<dbReference type="Proteomes" id="UP000594263">
    <property type="component" value="Unplaced"/>
</dbReference>
<dbReference type="InterPro" id="IPR011009">
    <property type="entry name" value="Kinase-like_dom_sf"/>
</dbReference>
<evidence type="ECO:0000256" key="10">
    <source>
        <dbReference type="ARBA" id="ARBA00022741"/>
    </source>
</evidence>
<keyword evidence="4" id="KW-0723">Serine/threonine-protein kinase</keyword>
<keyword evidence="6" id="KW-0808">Transferase</keyword>
<evidence type="ECO:0000256" key="8">
    <source>
        <dbReference type="ARBA" id="ARBA00022729"/>
    </source>
</evidence>
<dbReference type="GO" id="GO:0005524">
    <property type="term" value="F:ATP binding"/>
    <property type="evidence" value="ECO:0007669"/>
    <property type="project" value="UniProtKB-UniRule"/>
</dbReference>
<dbReference type="GO" id="GO:0030246">
    <property type="term" value="F:carbohydrate binding"/>
    <property type="evidence" value="ECO:0007669"/>
    <property type="project" value="UniProtKB-KW"/>
</dbReference>
<dbReference type="InterPro" id="IPR003609">
    <property type="entry name" value="Pan_app"/>
</dbReference>
<keyword evidence="17" id="KW-0325">Glycoprotein</keyword>